<keyword evidence="3 8" id="KW-0028">Amino-acid biosynthesis</keyword>
<dbReference type="NCBIfam" id="NF001377">
    <property type="entry name" value="PRK00278.2-4"/>
    <property type="match status" value="1"/>
</dbReference>
<dbReference type="EC" id="4.1.1.48" evidence="8"/>
<dbReference type="GO" id="GO:0004640">
    <property type="term" value="F:phosphoribosylanthranilate isomerase activity"/>
    <property type="evidence" value="ECO:0007669"/>
    <property type="project" value="TreeGrafter"/>
</dbReference>
<evidence type="ECO:0000256" key="2">
    <source>
        <dbReference type="ARBA" id="ARBA00004696"/>
    </source>
</evidence>
<dbReference type="SUPFAM" id="SSF51366">
    <property type="entry name" value="Ribulose-phoshate binding barrel"/>
    <property type="match status" value="1"/>
</dbReference>
<feature type="domain" description="Indole-3-glycerol phosphate synthase" evidence="9">
    <location>
        <begin position="5"/>
        <end position="257"/>
    </location>
</feature>
<sequence length="266" mass="28226">MSDILDKIIAVKREELAAGQAERSLAAIGNAAGAAPVVRDFAGAMRASIAAGRSAVIAEIKKASPSKGVIREDFRPAEIAAAYARAGASCLSVLTDRQFFQGDPAYLQAARAACALPVLRKDFLIDPWQVFEARAMGADAILLIVAALDLPVMREMEAVAESLGMSVLVEVHDAAELDIALQLRTPLVGINNRNLRTFEVSLQTTLDLLERIPAGRIVVTESGILTPADVALMREHQVRAFLVGEAFMRAEDPGAALGALFQPALG</sequence>
<dbReference type="Gene3D" id="3.20.20.70">
    <property type="entry name" value="Aldolase class I"/>
    <property type="match status" value="1"/>
</dbReference>
<dbReference type="EMBL" id="WTVM01000142">
    <property type="protein sequence ID" value="NMG04659.1"/>
    <property type="molecule type" value="Genomic_DNA"/>
</dbReference>
<comment type="catalytic activity">
    <reaction evidence="1 8">
        <text>1-(2-carboxyphenylamino)-1-deoxy-D-ribulose 5-phosphate + H(+) = (1S,2R)-1-C-(indol-3-yl)glycerol 3-phosphate + CO2 + H2O</text>
        <dbReference type="Rhea" id="RHEA:23476"/>
        <dbReference type="ChEBI" id="CHEBI:15377"/>
        <dbReference type="ChEBI" id="CHEBI:15378"/>
        <dbReference type="ChEBI" id="CHEBI:16526"/>
        <dbReference type="ChEBI" id="CHEBI:58613"/>
        <dbReference type="ChEBI" id="CHEBI:58866"/>
        <dbReference type="EC" id="4.1.1.48"/>
    </reaction>
</comment>
<evidence type="ECO:0000256" key="8">
    <source>
        <dbReference type="HAMAP-Rule" id="MF_00134"/>
    </source>
</evidence>
<dbReference type="AlphaFoldDB" id="A0A972J9B0"/>
<dbReference type="GO" id="GO:0004425">
    <property type="term" value="F:indole-3-glycerol-phosphate synthase activity"/>
    <property type="evidence" value="ECO:0007669"/>
    <property type="project" value="UniProtKB-UniRule"/>
</dbReference>
<dbReference type="HAMAP" id="MF_00134_B">
    <property type="entry name" value="IGPS_B"/>
    <property type="match status" value="1"/>
</dbReference>
<evidence type="ECO:0000256" key="7">
    <source>
        <dbReference type="ARBA" id="ARBA00023239"/>
    </source>
</evidence>
<dbReference type="InterPro" id="IPR013798">
    <property type="entry name" value="Indole-3-glycerol_P_synth_dom"/>
</dbReference>
<evidence type="ECO:0000313" key="10">
    <source>
        <dbReference type="EMBL" id="NMG04659.1"/>
    </source>
</evidence>
<dbReference type="InterPro" id="IPR011060">
    <property type="entry name" value="RibuloseP-bd_barrel"/>
</dbReference>
<dbReference type="InterPro" id="IPR013785">
    <property type="entry name" value="Aldolase_TIM"/>
</dbReference>
<dbReference type="InterPro" id="IPR001468">
    <property type="entry name" value="Indole-3-GlycerolPSynthase_CS"/>
</dbReference>
<dbReference type="CDD" id="cd00331">
    <property type="entry name" value="IGPS"/>
    <property type="match status" value="1"/>
</dbReference>
<keyword evidence="7 8" id="KW-0456">Lyase</keyword>
<comment type="similarity">
    <text evidence="8">Belongs to the TrpC family.</text>
</comment>
<comment type="caution">
    <text evidence="10">The sequence shown here is derived from an EMBL/GenBank/DDBJ whole genome shotgun (WGS) entry which is preliminary data.</text>
</comment>
<comment type="pathway">
    <text evidence="2 8">Amino-acid biosynthesis; L-tryptophan biosynthesis; L-tryptophan from chorismate: step 4/5.</text>
</comment>
<dbReference type="RefSeq" id="WP_168989308.1">
    <property type="nucleotide sequence ID" value="NZ_CAWPHM010000047.1"/>
</dbReference>
<keyword evidence="5 8" id="KW-0822">Tryptophan biosynthesis</keyword>
<dbReference type="GO" id="GO:0000162">
    <property type="term" value="P:L-tryptophan biosynthetic process"/>
    <property type="evidence" value="ECO:0007669"/>
    <property type="project" value="UniProtKB-UniRule"/>
</dbReference>
<name>A0A972J9B0_9RHOO</name>
<keyword evidence="11" id="KW-1185">Reference proteome</keyword>
<evidence type="ECO:0000259" key="9">
    <source>
        <dbReference type="Pfam" id="PF00218"/>
    </source>
</evidence>
<dbReference type="InterPro" id="IPR045186">
    <property type="entry name" value="Indole-3-glycerol_P_synth"/>
</dbReference>
<evidence type="ECO:0000256" key="1">
    <source>
        <dbReference type="ARBA" id="ARBA00001633"/>
    </source>
</evidence>
<dbReference type="FunFam" id="3.20.20.70:FF:000024">
    <property type="entry name" value="Indole-3-glycerol phosphate synthase"/>
    <property type="match status" value="1"/>
</dbReference>
<reference evidence="10" key="1">
    <citation type="submission" date="2019-12" db="EMBL/GenBank/DDBJ databases">
        <title>Comparative genomics gives insights into the taxonomy of the Azoarcus-Aromatoleum group and reveals separate origins of nif in the plant-associated Azoarcus and non-plant-associated Aromatoleum sub-groups.</title>
        <authorList>
            <person name="Lafos M."/>
            <person name="Maluk M."/>
            <person name="Batista M."/>
            <person name="Junghare M."/>
            <person name="Carmona M."/>
            <person name="Faoro H."/>
            <person name="Cruz L.M."/>
            <person name="Battistoni F."/>
            <person name="De Souza E."/>
            <person name="Pedrosa F."/>
            <person name="Chen W.-M."/>
            <person name="Poole P.S."/>
            <person name="Dixon R.A."/>
            <person name="James E.K."/>
        </authorList>
    </citation>
    <scope>NUCLEOTIDE SEQUENCE</scope>
    <source>
        <strain evidence="10">NSC3</strain>
    </source>
</reference>
<evidence type="ECO:0000313" key="11">
    <source>
        <dbReference type="Proteomes" id="UP000599523"/>
    </source>
</evidence>
<dbReference type="PANTHER" id="PTHR22854:SF2">
    <property type="entry name" value="INDOLE-3-GLYCEROL-PHOSPHATE SYNTHASE"/>
    <property type="match status" value="1"/>
</dbReference>
<evidence type="ECO:0000256" key="5">
    <source>
        <dbReference type="ARBA" id="ARBA00022822"/>
    </source>
</evidence>
<dbReference type="PROSITE" id="PS00614">
    <property type="entry name" value="IGPS"/>
    <property type="match status" value="1"/>
</dbReference>
<evidence type="ECO:0000256" key="6">
    <source>
        <dbReference type="ARBA" id="ARBA00023141"/>
    </source>
</evidence>
<dbReference type="Pfam" id="PF00218">
    <property type="entry name" value="IGPS"/>
    <property type="match status" value="1"/>
</dbReference>
<accession>A0A972J9B0</accession>
<dbReference type="PANTHER" id="PTHR22854">
    <property type="entry name" value="TRYPTOPHAN BIOSYNTHESIS PROTEIN"/>
    <property type="match status" value="1"/>
</dbReference>
<gene>
    <name evidence="8 10" type="primary">trpC</name>
    <name evidence="10" type="ORF">GPA21_17030</name>
</gene>
<evidence type="ECO:0000256" key="3">
    <source>
        <dbReference type="ARBA" id="ARBA00022605"/>
    </source>
</evidence>
<keyword evidence="4 8" id="KW-0210">Decarboxylase</keyword>
<keyword evidence="6 8" id="KW-0057">Aromatic amino acid biosynthesis</keyword>
<evidence type="ECO:0000256" key="4">
    <source>
        <dbReference type="ARBA" id="ARBA00022793"/>
    </source>
</evidence>
<organism evidence="10 11">
    <name type="scientific">Azoarcus taiwanensis</name>
    <dbReference type="NCBI Taxonomy" id="666964"/>
    <lineage>
        <taxon>Bacteria</taxon>
        <taxon>Pseudomonadati</taxon>
        <taxon>Pseudomonadota</taxon>
        <taxon>Betaproteobacteria</taxon>
        <taxon>Rhodocyclales</taxon>
        <taxon>Zoogloeaceae</taxon>
        <taxon>Azoarcus</taxon>
    </lineage>
</organism>
<protein>
    <recommendedName>
        <fullName evidence="8">Indole-3-glycerol phosphate synthase</fullName>
        <shortName evidence="8">IGPS</shortName>
        <ecNumber evidence="8">4.1.1.48</ecNumber>
    </recommendedName>
</protein>
<dbReference type="Proteomes" id="UP000599523">
    <property type="component" value="Unassembled WGS sequence"/>
</dbReference>
<dbReference type="NCBIfam" id="NF001373">
    <property type="entry name" value="PRK00278.1-6"/>
    <property type="match status" value="1"/>
</dbReference>
<proteinExistence type="inferred from homology"/>
<dbReference type="NCBIfam" id="NF001370">
    <property type="entry name" value="PRK00278.1-2"/>
    <property type="match status" value="1"/>
</dbReference>